<protein>
    <submittedName>
        <fullName evidence="2">LuxR C-terminal-related transcriptional regulator</fullName>
    </submittedName>
</protein>
<dbReference type="RefSeq" id="WP_320943731.1">
    <property type="nucleotide sequence ID" value="NZ_CP139368.1"/>
</dbReference>
<dbReference type="PRINTS" id="PR00038">
    <property type="entry name" value="HTHLUXR"/>
</dbReference>
<dbReference type="CDD" id="cd06170">
    <property type="entry name" value="LuxR_C_like"/>
    <property type="match status" value="1"/>
</dbReference>
<organism evidence="2 3">
    <name type="scientific">Microbacterium rhizosphaerae</name>
    <dbReference type="NCBI Taxonomy" id="1678237"/>
    <lineage>
        <taxon>Bacteria</taxon>
        <taxon>Bacillati</taxon>
        <taxon>Actinomycetota</taxon>
        <taxon>Actinomycetes</taxon>
        <taxon>Micrococcales</taxon>
        <taxon>Microbacteriaceae</taxon>
        <taxon>Microbacterium</taxon>
    </lineage>
</organism>
<dbReference type="InterPro" id="IPR016032">
    <property type="entry name" value="Sig_transdc_resp-reg_C-effctor"/>
</dbReference>
<dbReference type="SMART" id="SM00421">
    <property type="entry name" value="HTH_LUXR"/>
    <property type="match status" value="1"/>
</dbReference>
<dbReference type="InterPro" id="IPR000792">
    <property type="entry name" value="Tscrpt_reg_LuxR_C"/>
</dbReference>
<dbReference type="Gene3D" id="1.10.10.10">
    <property type="entry name" value="Winged helix-like DNA-binding domain superfamily/Winged helix DNA-binding domain"/>
    <property type="match status" value="1"/>
</dbReference>
<dbReference type="InterPro" id="IPR027417">
    <property type="entry name" value="P-loop_NTPase"/>
</dbReference>
<dbReference type="SUPFAM" id="SSF52540">
    <property type="entry name" value="P-loop containing nucleoside triphosphate hydrolases"/>
    <property type="match status" value="1"/>
</dbReference>
<dbReference type="SUPFAM" id="SSF46894">
    <property type="entry name" value="C-terminal effector domain of the bipartite response regulators"/>
    <property type="match status" value="1"/>
</dbReference>
<dbReference type="Gene3D" id="3.40.50.300">
    <property type="entry name" value="P-loop containing nucleotide triphosphate hydrolases"/>
    <property type="match status" value="1"/>
</dbReference>
<name>A0ABZ0SPG3_9MICO</name>
<sequence length="876" mass="93605">MPRTSFVGRASEVRRVVELLGVTRILTLVGPGGIGKSRLALEATGVVPAERAIADIGSLDRGARVGVRVAELYGVGEPEDGSPIAYAVAGALRGEALLVLDGCEHVVEDVASFADALLDRAPGLRILATSQRPLGLAGEVTWAVPPMTEEDATALFAARAAAADPERSFGDTEAAAVADLCRGLDGLPLAIELAAARTRSLTVGEIAAGLVRRFELLGNGVQTGDSRHATLRASLDWSYELLSDRLRVILQRLSLFVSGFDAASAAAVAEESTLEDLAALVERSLVAFDPHAPSGWYRLSDTARAYALDRLEASGDAEEARAGFVRYFRDLVEHGVPLLDGPEQAVWMNRLFADQDNITAALAWSRAAGDDDSLARIAGAMGTFWLESSQWSECRVWLETALDAPALEPLVRARLLEGLCHLDTWTGNFDSVVVRAGQLLETAGAAGDKWYIGRALGYRAAGTALAVGAEAARNDFTRVRRLSVEGADAWGYANLAWAFCLARMFQTDPDEPRRLLDEAMMLAREAGDGRTARLTSALAALLAVATGRLDDAHRLGSRTYEDARQAGHWSAAVLAAGADAWQLVLRGSPEDAAALAVEAIALADASNEDPLFRMLGLTVLGLARDALLEIDEAEDALTRAVVVARGSRMRRWVALPLVFRGVLFDDEAALAEATGVAKEHDLTWIHAYALLARARRLRGVDDAAAEGFAQDALGRHVEAGNTIGVCDALDEVAFHRRRRGAADAAQRLRSAATAERERLGVASAEWVPYEPDAERGATRDDTGFDEVVRSALRTRAPHVAAVHGWESLTPAELQVARLIGAHLTNPQIAERLYVSLATVKTHLGHIFAKLEIGTRSELAVLVRAHEGAPEATDAHS</sequence>
<dbReference type="Pfam" id="PF00196">
    <property type="entry name" value="GerE"/>
    <property type="match status" value="1"/>
</dbReference>
<evidence type="ECO:0000313" key="3">
    <source>
        <dbReference type="Proteomes" id="UP001323798"/>
    </source>
</evidence>
<reference evidence="2 3" key="1">
    <citation type="submission" date="2023-11" db="EMBL/GenBank/DDBJ databases">
        <title>Genome sequence of Microbacterium rhizosphaerae KACC 19337.</title>
        <authorList>
            <person name="Choi H."/>
            <person name="Kim S."/>
            <person name="Kim Y."/>
            <person name="Kwon S.-W."/>
            <person name="Heo J."/>
        </authorList>
    </citation>
    <scope>NUCLEOTIDE SEQUENCE [LARGE SCALE GENOMIC DNA]</scope>
    <source>
        <strain evidence="2 3">KACC 19337</strain>
    </source>
</reference>
<keyword evidence="3" id="KW-1185">Reference proteome</keyword>
<evidence type="ECO:0000313" key="2">
    <source>
        <dbReference type="EMBL" id="WPR91028.1"/>
    </source>
</evidence>
<evidence type="ECO:0000259" key="1">
    <source>
        <dbReference type="PROSITE" id="PS50043"/>
    </source>
</evidence>
<dbReference type="PROSITE" id="PS50043">
    <property type="entry name" value="HTH_LUXR_2"/>
    <property type="match status" value="1"/>
</dbReference>
<dbReference type="EMBL" id="CP139368">
    <property type="protein sequence ID" value="WPR91028.1"/>
    <property type="molecule type" value="Genomic_DNA"/>
</dbReference>
<dbReference type="InterPro" id="IPR036388">
    <property type="entry name" value="WH-like_DNA-bd_sf"/>
</dbReference>
<feature type="domain" description="HTH luxR-type" evidence="1">
    <location>
        <begin position="801"/>
        <end position="866"/>
    </location>
</feature>
<dbReference type="PANTHER" id="PTHR47691">
    <property type="entry name" value="REGULATOR-RELATED"/>
    <property type="match status" value="1"/>
</dbReference>
<proteinExistence type="predicted"/>
<accession>A0ABZ0SPG3</accession>
<dbReference type="InterPro" id="IPR058852">
    <property type="entry name" value="HTH_77"/>
</dbReference>
<dbReference type="PANTHER" id="PTHR47691:SF3">
    <property type="entry name" value="HTH-TYPE TRANSCRIPTIONAL REGULATOR RV0890C-RELATED"/>
    <property type="match status" value="1"/>
</dbReference>
<gene>
    <name evidence="2" type="ORF">SM116_06970</name>
</gene>
<dbReference type="Proteomes" id="UP001323798">
    <property type="component" value="Chromosome"/>
</dbReference>
<dbReference type="Pfam" id="PF25872">
    <property type="entry name" value="HTH_77"/>
    <property type="match status" value="1"/>
</dbReference>